<feature type="region of interest" description="Disordered" evidence="2">
    <location>
        <begin position="106"/>
        <end position="137"/>
    </location>
</feature>
<comment type="caution">
    <text evidence="1">Lacks conserved residue(s) required for the propagation of feature annotation.</text>
</comment>
<dbReference type="OMA" id="CEDSKFI"/>
<dbReference type="PROSITE" id="PS51670">
    <property type="entry name" value="SHKT"/>
    <property type="match status" value="1"/>
</dbReference>
<dbReference type="HOGENOM" id="CLU_050918_0_0_1"/>
<dbReference type="Proteomes" id="UP000001940">
    <property type="component" value="Chromosome IV"/>
</dbReference>
<keyword evidence="3" id="KW-0732">Signal</keyword>
<dbReference type="OrthoDB" id="5868374at2759"/>
<dbReference type="FunCoup" id="Q95018">
    <property type="interactions" value="409"/>
</dbReference>
<dbReference type="Pfam" id="PF01549">
    <property type="entry name" value="ShK"/>
    <property type="match status" value="5"/>
</dbReference>
<dbReference type="Bgee" id="WBGene00019718">
    <property type="expression patterns" value="Expressed in pharyngeal muscle cell (C elegans) and 3 other cell types or tissues"/>
</dbReference>
<evidence type="ECO:0000259" key="4">
    <source>
        <dbReference type="PROSITE" id="PS51670"/>
    </source>
</evidence>
<dbReference type="IntAct" id="Q95018">
    <property type="interactions" value="1"/>
</dbReference>
<accession>Q95018</accession>
<dbReference type="KEGG" id="cel:CELE_M01H9.2"/>
<dbReference type="AlphaFoldDB" id="Q95018"/>
<keyword evidence="6" id="KW-1185">Reference proteome</keyword>
<dbReference type="RefSeq" id="NP_500574.2">
    <property type="nucleotide sequence ID" value="NM_068173.2"/>
</dbReference>
<evidence type="ECO:0000256" key="3">
    <source>
        <dbReference type="SAM" id="SignalP"/>
    </source>
</evidence>
<dbReference type="Gene3D" id="1.10.10.1940">
    <property type="match status" value="2"/>
</dbReference>
<dbReference type="eggNOG" id="ENOG502TGFB">
    <property type="taxonomic scope" value="Eukaryota"/>
</dbReference>
<dbReference type="EMBL" id="BX284604">
    <property type="protein sequence ID" value="CCD73062.1"/>
    <property type="molecule type" value="Genomic_DNA"/>
</dbReference>
<feature type="domain" description="ShKT" evidence="4">
    <location>
        <begin position="368"/>
        <end position="404"/>
    </location>
</feature>
<organism evidence="5 6">
    <name type="scientific">Caenorhabditis elegans</name>
    <dbReference type="NCBI Taxonomy" id="6239"/>
    <lineage>
        <taxon>Eukaryota</taxon>
        <taxon>Metazoa</taxon>
        <taxon>Ecdysozoa</taxon>
        <taxon>Nematoda</taxon>
        <taxon>Chromadorea</taxon>
        <taxon>Rhabditida</taxon>
        <taxon>Rhabditina</taxon>
        <taxon>Rhabditomorpha</taxon>
        <taxon>Rhabditoidea</taxon>
        <taxon>Rhabditidae</taxon>
        <taxon>Peloderinae</taxon>
        <taxon>Caenorhabditis</taxon>
    </lineage>
</organism>
<dbReference type="PIR" id="T29488">
    <property type="entry name" value="T29488"/>
</dbReference>
<evidence type="ECO:0000256" key="2">
    <source>
        <dbReference type="SAM" id="MobiDB-lite"/>
    </source>
</evidence>
<dbReference type="SMART" id="SM00254">
    <property type="entry name" value="ShKT"/>
    <property type="match status" value="5"/>
</dbReference>
<evidence type="ECO:0000313" key="5">
    <source>
        <dbReference type="EMBL" id="CCD73062.1"/>
    </source>
</evidence>
<gene>
    <name evidence="5" type="ORF">CELE_M01H9.2</name>
    <name evidence="5 7" type="ORF">M01H9.2</name>
</gene>
<dbReference type="SMR" id="Q95018"/>
<evidence type="ECO:0000256" key="1">
    <source>
        <dbReference type="PROSITE-ProRule" id="PRU01005"/>
    </source>
</evidence>
<dbReference type="PaxDb" id="6239-M01H9.2"/>
<evidence type="ECO:0000313" key="7">
    <source>
        <dbReference type="WormBase" id="M01H9.2"/>
    </source>
</evidence>
<dbReference type="PANTHER" id="PTHR21724:SF106">
    <property type="entry name" value="SHKT DOMAIN-CONTAINING PROTEIN"/>
    <property type="match status" value="1"/>
</dbReference>
<dbReference type="PANTHER" id="PTHR21724">
    <property type="entry name" value="SHKT DOMAIN-CONTAINING PROTEIN"/>
    <property type="match status" value="1"/>
</dbReference>
<proteinExistence type="predicted"/>
<dbReference type="UCSC" id="M01H9.2">
    <property type="organism name" value="c. elegans"/>
</dbReference>
<protein>
    <submittedName>
        <fullName evidence="5">ShKT domain-containing protein</fullName>
    </submittedName>
</protein>
<evidence type="ECO:0000313" key="6">
    <source>
        <dbReference type="Proteomes" id="UP000001940"/>
    </source>
</evidence>
<dbReference type="AGR" id="WB:WBGene00019718"/>
<dbReference type="WormBase" id="M01H9.2">
    <property type="protein sequence ID" value="CE39600"/>
    <property type="gene ID" value="WBGene00019718"/>
</dbReference>
<feature type="chain" id="PRO_5004320893" evidence="3">
    <location>
        <begin position="17"/>
        <end position="439"/>
    </location>
</feature>
<dbReference type="GeneID" id="187390"/>
<feature type="signal peptide" evidence="3">
    <location>
        <begin position="1"/>
        <end position="16"/>
    </location>
</feature>
<dbReference type="InterPro" id="IPR003582">
    <property type="entry name" value="ShKT_dom"/>
</dbReference>
<dbReference type="DIP" id="DIP-24958N"/>
<reference evidence="5 6" key="1">
    <citation type="journal article" date="1998" name="Science">
        <title>Genome sequence of the nematode C. elegans: a platform for investigating biology.</title>
        <authorList>
            <consortium name="The C. elegans sequencing consortium"/>
            <person name="Sulson J.E."/>
            <person name="Waterston R."/>
        </authorList>
    </citation>
    <scope>NUCLEOTIDE SEQUENCE [LARGE SCALE GENOMIC DNA]</scope>
    <source>
        <strain evidence="5 6">Bristol N2</strain>
    </source>
</reference>
<sequence>MLQLLLFLIFCSFTNASSCQDKSPYCNPNDCEVRPGYAMVYCRKTCGNCADFCEDSKFITCSAERKKDCDDMLSDYCPRLCGKCYAKLKPDSKRTKTIPVTQFKRNPAATSTTTTTTRSPSIRMKQPRMLPNGTFINPPLPKYEKLDDTTYTIPEHPTVIDYPIAHMEELMIPEPQRIWPEPEPMRIEPISVYSPYSFVPVQPQVSQPYSPWSPTLGLSSSLDSSRRAPQNYFSSYSQYPQYPDEKLNTIAPNPMQLVEPFLTPGQNDLNPKSMSSLINLLGCKDKDEVICKHVTADTCLSRPGYYLKLCPVTCKNCSGYQCIDSIKIDCAEVKAQGACKLSVASEYCPRTCEYCNPPSDMAKTMSDCKDELETCEQLAESGACQHDFSKSALRLYCAKSCGFCKIPQFYFSDSPLMASVVSTRKLMKSSLNRRDRFLG</sequence>
<dbReference type="GO" id="GO:0045087">
    <property type="term" value="P:innate immune response"/>
    <property type="evidence" value="ECO:0000318"/>
    <property type="project" value="GO_Central"/>
</dbReference>
<dbReference type="InParanoid" id="Q95018"/>
<name>Q95018_CAEEL</name>
<dbReference type="CTD" id="187390"/>